<dbReference type="InterPro" id="IPR003599">
    <property type="entry name" value="Ig_sub"/>
</dbReference>
<dbReference type="InterPro" id="IPR007110">
    <property type="entry name" value="Ig-like_dom"/>
</dbReference>
<evidence type="ECO:0000313" key="2">
    <source>
        <dbReference type="EMBL" id="JAH22758.1"/>
    </source>
</evidence>
<reference evidence="2" key="2">
    <citation type="journal article" date="2015" name="Fish Shellfish Immunol.">
        <title>Early steps in the European eel (Anguilla anguilla)-Vibrio vulnificus interaction in the gills: Role of the RtxA13 toxin.</title>
        <authorList>
            <person name="Callol A."/>
            <person name="Pajuelo D."/>
            <person name="Ebbesson L."/>
            <person name="Teles M."/>
            <person name="MacKenzie S."/>
            <person name="Amaro C."/>
        </authorList>
    </citation>
    <scope>NUCLEOTIDE SEQUENCE</scope>
</reference>
<protein>
    <recommendedName>
        <fullName evidence="1">Ig-like domain-containing protein</fullName>
    </recommendedName>
</protein>
<dbReference type="SMART" id="SM00409">
    <property type="entry name" value="IG"/>
    <property type="match status" value="1"/>
</dbReference>
<name>A0A0E9R368_ANGAN</name>
<reference evidence="2" key="1">
    <citation type="submission" date="2014-11" db="EMBL/GenBank/DDBJ databases">
        <authorList>
            <person name="Amaro Gonzalez C."/>
        </authorList>
    </citation>
    <scope>NUCLEOTIDE SEQUENCE</scope>
</reference>
<dbReference type="AlphaFoldDB" id="A0A0E9R368"/>
<dbReference type="InterPro" id="IPR036179">
    <property type="entry name" value="Ig-like_dom_sf"/>
</dbReference>
<dbReference type="EMBL" id="GBXM01085819">
    <property type="protein sequence ID" value="JAH22758.1"/>
    <property type="molecule type" value="Transcribed_RNA"/>
</dbReference>
<evidence type="ECO:0000259" key="1">
    <source>
        <dbReference type="PROSITE" id="PS50835"/>
    </source>
</evidence>
<organism evidence="2">
    <name type="scientific">Anguilla anguilla</name>
    <name type="common">European freshwater eel</name>
    <name type="synonym">Muraena anguilla</name>
    <dbReference type="NCBI Taxonomy" id="7936"/>
    <lineage>
        <taxon>Eukaryota</taxon>
        <taxon>Metazoa</taxon>
        <taxon>Chordata</taxon>
        <taxon>Craniata</taxon>
        <taxon>Vertebrata</taxon>
        <taxon>Euteleostomi</taxon>
        <taxon>Actinopterygii</taxon>
        <taxon>Neopterygii</taxon>
        <taxon>Teleostei</taxon>
        <taxon>Anguilliformes</taxon>
        <taxon>Anguillidae</taxon>
        <taxon>Anguilla</taxon>
    </lineage>
</organism>
<dbReference type="InterPro" id="IPR013783">
    <property type="entry name" value="Ig-like_fold"/>
</dbReference>
<accession>A0A0E9R368</accession>
<dbReference type="SUPFAM" id="SSF48726">
    <property type="entry name" value="Immunoglobulin"/>
    <property type="match status" value="1"/>
</dbReference>
<feature type="domain" description="Ig-like" evidence="1">
    <location>
        <begin position="1"/>
        <end position="79"/>
    </location>
</feature>
<dbReference type="Gene3D" id="2.60.40.10">
    <property type="entry name" value="Immunoglobulins"/>
    <property type="match status" value="1"/>
</dbReference>
<dbReference type="Pfam" id="PF13927">
    <property type="entry name" value="Ig_3"/>
    <property type="match status" value="1"/>
</dbReference>
<proteinExistence type="predicted"/>
<dbReference type="PROSITE" id="PS50835">
    <property type="entry name" value="IG_LIKE"/>
    <property type="match status" value="1"/>
</dbReference>
<sequence>MSGETVRLTCKVEGSDPSTQWEYSWKKISGAKETTFSSYTREAFSTYTLSRVIESDTAQYWCEAKAENRKIISSAHTLTVTCKTRY</sequence>